<proteinExistence type="predicted"/>
<dbReference type="EMBL" id="JAAMOD010000364">
    <property type="protein sequence ID" value="KAF5230112.1"/>
    <property type="molecule type" value="Genomic_DNA"/>
</dbReference>
<dbReference type="AlphaFoldDB" id="A0AAN6BVU2"/>
<dbReference type="Proteomes" id="UP000537989">
    <property type="component" value="Unassembled WGS sequence"/>
</dbReference>
<organism evidence="1 2">
    <name type="scientific">Fusarium austroamericanum</name>
    <dbReference type="NCBI Taxonomy" id="282268"/>
    <lineage>
        <taxon>Eukaryota</taxon>
        <taxon>Fungi</taxon>
        <taxon>Dikarya</taxon>
        <taxon>Ascomycota</taxon>
        <taxon>Pezizomycotina</taxon>
        <taxon>Sordariomycetes</taxon>
        <taxon>Hypocreomycetidae</taxon>
        <taxon>Hypocreales</taxon>
        <taxon>Nectriaceae</taxon>
        <taxon>Fusarium</taxon>
    </lineage>
</organism>
<name>A0AAN6BVU2_FUSAU</name>
<gene>
    <name evidence="1" type="ORF">FAUST_9972</name>
</gene>
<evidence type="ECO:0000313" key="2">
    <source>
        <dbReference type="Proteomes" id="UP000537989"/>
    </source>
</evidence>
<comment type="caution">
    <text evidence="1">The sequence shown here is derived from an EMBL/GenBank/DDBJ whole genome shotgun (WGS) entry which is preliminary data.</text>
</comment>
<accession>A0AAN6BVU2</accession>
<evidence type="ECO:0000313" key="1">
    <source>
        <dbReference type="EMBL" id="KAF5230112.1"/>
    </source>
</evidence>
<sequence>MATNDLIPDHSILSGIPMIKDSVSGLENTFREKCNVISNNFTTCTFDIHLDTLPLVLDVGTTSTAEGKRLEYSVTEFVSDAITLDQEWDKLDGLAQKDLTCSIIDAISKLQSLILDSELVQKILQGTPYYRDG</sequence>
<keyword evidence="2" id="KW-1185">Reference proteome</keyword>
<reference evidence="1 2" key="1">
    <citation type="submission" date="2020-02" db="EMBL/GenBank/DDBJ databases">
        <title>Identification and distribution of gene clusters putatively required for synthesis of sphingolipid metabolism inhibitors in phylogenetically diverse species of the filamentous fungus Fusarium.</title>
        <authorList>
            <person name="Kim H.-S."/>
            <person name="Busman M."/>
            <person name="Brown D.W."/>
            <person name="Divon H."/>
            <person name="Uhlig S."/>
            <person name="Proctor R.H."/>
        </authorList>
    </citation>
    <scope>NUCLEOTIDE SEQUENCE [LARGE SCALE GENOMIC DNA]</scope>
    <source>
        <strain evidence="1 2">NRRL 2903</strain>
    </source>
</reference>
<protein>
    <submittedName>
        <fullName evidence="1">Uncharacterized protein</fullName>
    </submittedName>
</protein>